<dbReference type="AlphaFoldDB" id="A0A0C2MHB8"/>
<dbReference type="EMBL" id="JWZT01005382">
    <property type="protein sequence ID" value="KII61056.1"/>
    <property type="molecule type" value="Genomic_DNA"/>
</dbReference>
<protein>
    <recommendedName>
        <fullName evidence="3">Retrotransposon gag domain-containing protein</fullName>
    </recommendedName>
</protein>
<accession>A0A0C2MHB8</accession>
<comment type="caution">
    <text evidence="1">The sequence shown here is derived from an EMBL/GenBank/DDBJ whole genome shotgun (WGS) entry which is preliminary data.</text>
</comment>
<keyword evidence="2" id="KW-1185">Reference proteome</keyword>
<evidence type="ECO:0008006" key="3">
    <source>
        <dbReference type="Google" id="ProtNLM"/>
    </source>
</evidence>
<sequence>MNELKNEERKDFYIPGHGLEIHRKSKALNCDGLEYSKLVDCIKQRFEIHKDENMLSVKLVNIRKGPSKTHVEYATQIKQHADSSSQQKVSEVILLALFTNGLQSEELKELFDREKPK</sequence>
<dbReference type="Proteomes" id="UP000031668">
    <property type="component" value="Unassembled WGS sequence"/>
</dbReference>
<evidence type="ECO:0000313" key="2">
    <source>
        <dbReference type="Proteomes" id="UP000031668"/>
    </source>
</evidence>
<gene>
    <name evidence="1" type="ORF">RF11_10989</name>
</gene>
<name>A0A0C2MHB8_THEKT</name>
<evidence type="ECO:0000313" key="1">
    <source>
        <dbReference type="EMBL" id="KII61056.1"/>
    </source>
</evidence>
<organism evidence="1 2">
    <name type="scientific">Thelohanellus kitauei</name>
    <name type="common">Myxosporean</name>
    <dbReference type="NCBI Taxonomy" id="669202"/>
    <lineage>
        <taxon>Eukaryota</taxon>
        <taxon>Metazoa</taxon>
        <taxon>Cnidaria</taxon>
        <taxon>Myxozoa</taxon>
        <taxon>Myxosporea</taxon>
        <taxon>Bivalvulida</taxon>
        <taxon>Platysporina</taxon>
        <taxon>Myxobolidae</taxon>
        <taxon>Thelohanellus</taxon>
    </lineage>
</organism>
<reference evidence="1 2" key="1">
    <citation type="journal article" date="2014" name="Genome Biol. Evol.">
        <title>The genome of the myxosporean Thelohanellus kitauei shows adaptations to nutrient acquisition within its fish host.</title>
        <authorList>
            <person name="Yang Y."/>
            <person name="Xiong J."/>
            <person name="Zhou Z."/>
            <person name="Huo F."/>
            <person name="Miao W."/>
            <person name="Ran C."/>
            <person name="Liu Y."/>
            <person name="Zhang J."/>
            <person name="Feng J."/>
            <person name="Wang M."/>
            <person name="Wang M."/>
            <person name="Wang L."/>
            <person name="Yao B."/>
        </authorList>
    </citation>
    <scope>NUCLEOTIDE SEQUENCE [LARGE SCALE GENOMIC DNA]</scope>
    <source>
        <strain evidence="1">Wuqing</strain>
    </source>
</reference>
<proteinExistence type="predicted"/>